<comment type="catalytic activity">
    <reaction evidence="9">
        <text>3'-phosphoadenylyl sulfate + H2O = adenosine 5'-phosphosulfate + phosphate</text>
        <dbReference type="Rhea" id="RHEA:77639"/>
        <dbReference type="ChEBI" id="CHEBI:15377"/>
        <dbReference type="ChEBI" id="CHEBI:43474"/>
        <dbReference type="ChEBI" id="CHEBI:58243"/>
        <dbReference type="ChEBI" id="CHEBI:58339"/>
        <dbReference type="EC" id="3.1.3.7"/>
    </reaction>
    <physiologicalReaction direction="left-to-right" evidence="9">
        <dbReference type="Rhea" id="RHEA:77640"/>
    </physiologicalReaction>
</comment>
<keyword evidence="12" id="KW-1185">Reference proteome</keyword>
<dbReference type="RefSeq" id="WP_133867029.1">
    <property type="nucleotide sequence ID" value="NZ_SOAU01000001.1"/>
</dbReference>
<evidence type="ECO:0000313" key="11">
    <source>
        <dbReference type="EMBL" id="TDT14486.1"/>
    </source>
</evidence>
<evidence type="ECO:0000313" key="12">
    <source>
        <dbReference type="Proteomes" id="UP000294558"/>
    </source>
</evidence>
<dbReference type="CDD" id="cd01517">
    <property type="entry name" value="PAP_phosphatase"/>
    <property type="match status" value="1"/>
</dbReference>
<dbReference type="GO" id="GO:0046854">
    <property type="term" value="P:phosphatidylinositol phosphate biosynthetic process"/>
    <property type="evidence" value="ECO:0007669"/>
    <property type="project" value="InterPro"/>
</dbReference>
<comment type="catalytic activity">
    <reaction evidence="1">
        <text>a myo-inositol phosphate + H2O = myo-inositol + phosphate</text>
        <dbReference type="Rhea" id="RHEA:24056"/>
        <dbReference type="ChEBI" id="CHEBI:15377"/>
        <dbReference type="ChEBI" id="CHEBI:17268"/>
        <dbReference type="ChEBI" id="CHEBI:43474"/>
        <dbReference type="ChEBI" id="CHEBI:84139"/>
        <dbReference type="EC" id="3.1.3.25"/>
    </reaction>
</comment>
<name>A0A4R7HWF7_9ACTN</name>
<comment type="catalytic activity">
    <reaction evidence="7">
        <text>adenosine 2',5'-bisphosphate + H2O = AMP + phosphate</text>
        <dbReference type="Rhea" id="RHEA:77643"/>
        <dbReference type="ChEBI" id="CHEBI:15377"/>
        <dbReference type="ChEBI" id="CHEBI:43474"/>
        <dbReference type="ChEBI" id="CHEBI:194156"/>
        <dbReference type="ChEBI" id="CHEBI:456215"/>
        <dbReference type="EC" id="3.1.3.7"/>
    </reaction>
    <physiologicalReaction direction="left-to-right" evidence="7">
        <dbReference type="Rhea" id="RHEA:77644"/>
    </physiologicalReaction>
</comment>
<keyword evidence="6 10" id="KW-0460">Magnesium</keyword>
<evidence type="ECO:0000256" key="7">
    <source>
        <dbReference type="ARBA" id="ARBA00044466"/>
    </source>
</evidence>
<keyword evidence="4 10" id="KW-0479">Metal-binding</keyword>
<sequence length="323" mass="33804">MVTDLERNAALHAVRSAATLCSAAQGRLVAGETLTKGDDSPVTVADFAAQAVVVEALTDRLGSIELVGEEDPADLASDDQASLRDGVTALVSTQLGHDVAAGQVLDWIGVGGSDGRSDRYWTLDPIDGTKGFLRGDQYAIALALIEDGEVVLGVLGCPNLPNPDGSTGAVFVASGGEAVAYPAGATDPVRVGVAEPATLAEARFCESVESGHSSHDDAAEIASRLGIVAEPYRIDSQCKYAAVARGDASIYLRLPTRPGYREKIWDHAAGKFVVEQAGGVVTDVDGASLDFRHGRRLEENRGIVATDGRFHDRVIEVVRDVLA</sequence>
<dbReference type="PRINTS" id="PR00377">
    <property type="entry name" value="IMPHPHTASES"/>
</dbReference>
<keyword evidence="5" id="KW-0378">Hydrolase</keyword>
<dbReference type="PANTHER" id="PTHR43200:SF6">
    <property type="entry name" value="3'(2'),5'-BISPHOSPHATE NUCLEOTIDASE"/>
    <property type="match status" value="1"/>
</dbReference>
<dbReference type="InterPro" id="IPR000760">
    <property type="entry name" value="Inositol_monophosphatase-like"/>
</dbReference>
<feature type="binding site" evidence="10">
    <location>
        <position position="126"/>
    </location>
    <ligand>
        <name>Mg(2+)</name>
        <dbReference type="ChEBI" id="CHEBI:18420"/>
        <label>1</label>
        <note>catalytic</note>
    </ligand>
</feature>
<proteinExistence type="inferred from homology"/>
<gene>
    <name evidence="11" type="ORF">BDK89_0041</name>
</gene>
<evidence type="ECO:0000256" key="6">
    <source>
        <dbReference type="ARBA" id="ARBA00022842"/>
    </source>
</evidence>
<evidence type="ECO:0000256" key="4">
    <source>
        <dbReference type="ARBA" id="ARBA00022723"/>
    </source>
</evidence>
<dbReference type="GO" id="GO:0000103">
    <property type="term" value="P:sulfate assimilation"/>
    <property type="evidence" value="ECO:0007669"/>
    <property type="project" value="TreeGrafter"/>
</dbReference>
<evidence type="ECO:0000256" key="9">
    <source>
        <dbReference type="ARBA" id="ARBA00044484"/>
    </source>
</evidence>
<dbReference type="GO" id="GO:0052834">
    <property type="term" value="F:inositol monophosphate phosphatase activity"/>
    <property type="evidence" value="ECO:0007669"/>
    <property type="project" value="UniProtKB-EC"/>
</dbReference>
<dbReference type="NCBIfam" id="TIGR01330">
    <property type="entry name" value="bisphos_HAL2"/>
    <property type="match status" value="1"/>
</dbReference>
<dbReference type="AlphaFoldDB" id="A0A4R7HWF7"/>
<evidence type="ECO:0000256" key="2">
    <source>
        <dbReference type="ARBA" id="ARBA00001946"/>
    </source>
</evidence>
<accession>A0A4R7HWF7</accession>
<protein>
    <submittedName>
        <fullName evidence="11">3'(2'), 5'-bisphosphate nucleotidase</fullName>
    </submittedName>
</protein>
<comment type="cofactor">
    <cofactor evidence="2 10">
        <name>Mg(2+)</name>
        <dbReference type="ChEBI" id="CHEBI:18420"/>
    </cofactor>
</comment>
<dbReference type="GO" id="GO:0008441">
    <property type="term" value="F:3'(2'),5'-bisphosphate nucleotidase activity"/>
    <property type="evidence" value="ECO:0007669"/>
    <property type="project" value="UniProtKB-EC"/>
</dbReference>
<evidence type="ECO:0000256" key="8">
    <source>
        <dbReference type="ARBA" id="ARBA00044479"/>
    </source>
</evidence>
<dbReference type="Gene3D" id="3.40.190.80">
    <property type="match status" value="1"/>
</dbReference>
<comment type="similarity">
    <text evidence="3">Belongs to the inositol monophosphatase superfamily.</text>
</comment>
<dbReference type="Gene3D" id="3.30.540.10">
    <property type="entry name" value="Fructose-1,6-Bisphosphatase, subunit A, domain 1"/>
    <property type="match status" value="1"/>
</dbReference>
<organism evidence="11 12">
    <name type="scientific">Ilumatobacter fluminis</name>
    <dbReference type="NCBI Taxonomy" id="467091"/>
    <lineage>
        <taxon>Bacteria</taxon>
        <taxon>Bacillati</taxon>
        <taxon>Actinomycetota</taxon>
        <taxon>Acidimicrobiia</taxon>
        <taxon>Acidimicrobiales</taxon>
        <taxon>Ilumatobacteraceae</taxon>
        <taxon>Ilumatobacter</taxon>
    </lineage>
</organism>
<dbReference type="SUPFAM" id="SSF56655">
    <property type="entry name" value="Carbohydrate phosphatase"/>
    <property type="match status" value="1"/>
</dbReference>
<dbReference type="OrthoDB" id="9772456at2"/>
<feature type="binding site" evidence="10">
    <location>
        <position position="124"/>
    </location>
    <ligand>
        <name>Mg(2+)</name>
        <dbReference type="ChEBI" id="CHEBI:18420"/>
        <label>1</label>
        <note>catalytic</note>
    </ligand>
</feature>
<dbReference type="InterPro" id="IPR051090">
    <property type="entry name" value="Inositol_monoP_superfamily"/>
</dbReference>
<dbReference type="InterPro" id="IPR020583">
    <property type="entry name" value="Inositol_monoP_metal-BS"/>
</dbReference>
<dbReference type="Pfam" id="PF00459">
    <property type="entry name" value="Inositol_P"/>
    <property type="match status" value="1"/>
</dbReference>
<dbReference type="FunFam" id="3.40.190.80:FF:000003">
    <property type="entry name" value="PAP-specific phosphatase HAL2-like"/>
    <property type="match status" value="1"/>
</dbReference>
<comment type="caution">
    <text evidence="11">The sequence shown here is derived from an EMBL/GenBank/DDBJ whole genome shotgun (WGS) entry which is preliminary data.</text>
</comment>
<feature type="binding site" evidence="10">
    <location>
        <position position="127"/>
    </location>
    <ligand>
        <name>Mg(2+)</name>
        <dbReference type="ChEBI" id="CHEBI:18420"/>
        <label>1</label>
        <note>catalytic</note>
    </ligand>
</feature>
<evidence type="ECO:0000256" key="10">
    <source>
        <dbReference type="PIRSR" id="PIRSR600760-2"/>
    </source>
</evidence>
<feature type="binding site" evidence="10">
    <location>
        <position position="266"/>
    </location>
    <ligand>
        <name>Mg(2+)</name>
        <dbReference type="ChEBI" id="CHEBI:18420"/>
        <label>1</label>
        <note>catalytic</note>
    </ligand>
</feature>
<dbReference type="EMBL" id="SOAU01000001">
    <property type="protein sequence ID" value="TDT14486.1"/>
    <property type="molecule type" value="Genomic_DNA"/>
</dbReference>
<dbReference type="Proteomes" id="UP000294558">
    <property type="component" value="Unassembled WGS sequence"/>
</dbReference>
<comment type="catalytic activity">
    <reaction evidence="8">
        <text>adenosine 3',5'-bisphosphate + H2O = AMP + phosphate</text>
        <dbReference type="Rhea" id="RHEA:10040"/>
        <dbReference type="ChEBI" id="CHEBI:15377"/>
        <dbReference type="ChEBI" id="CHEBI:43474"/>
        <dbReference type="ChEBI" id="CHEBI:58343"/>
        <dbReference type="ChEBI" id="CHEBI:456215"/>
        <dbReference type="EC" id="3.1.3.7"/>
    </reaction>
    <physiologicalReaction direction="left-to-right" evidence="8">
        <dbReference type="Rhea" id="RHEA:10041"/>
    </physiologicalReaction>
</comment>
<reference evidence="11 12" key="1">
    <citation type="submission" date="2019-03" db="EMBL/GenBank/DDBJ databases">
        <title>Sequencing the genomes of 1000 actinobacteria strains.</title>
        <authorList>
            <person name="Klenk H.-P."/>
        </authorList>
    </citation>
    <scope>NUCLEOTIDE SEQUENCE [LARGE SCALE GENOMIC DNA]</scope>
    <source>
        <strain evidence="11 12">DSM 18936</strain>
    </source>
</reference>
<evidence type="ECO:0000256" key="1">
    <source>
        <dbReference type="ARBA" id="ARBA00001033"/>
    </source>
</evidence>
<dbReference type="InterPro" id="IPR006239">
    <property type="entry name" value="DPNP"/>
</dbReference>
<dbReference type="PROSITE" id="PS00629">
    <property type="entry name" value="IMP_1"/>
    <property type="match status" value="1"/>
</dbReference>
<dbReference type="InterPro" id="IPR020550">
    <property type="entry name" value="Inositol_monophosphatase_CS"/>
</dbReference>
<dbReference type="GO" id="GO:0046872">
    <property type="term" value="F:metal ion binding"/>
    <property type="evidence" value="ECO:0007669"/>
    <property type="project" value="UniProtKB-KW"/>
</dbReference>
<evidence type="ECO:0000256" key="3">
    <source>
        <dbReference type="ARBA" id="ARBA00009759"/>
    </source>
</evidence>
<dbReference type="PANTHER" id="PTHR43200">
    <property type="entry name" value="PHOSPHATASE"/>
    <property type="match status" value="1"/>
</dbReference>
<feature type="binding site" evidence="10">
    <location>
        <position position="69"/>
    </location>
    <ligand>
        <name>Mg(2+)</name>
        <dbReference type="ChEBI" id="CHEBI:18420"/>
        <label>1</label>
        <note>catalytic</note>
    </ligand>
</feature>
<evidence type="ECO:0000256" key="5">
    <source>
        <dbReference type="ARBA" id="ARBA00022801"/>
    </source>
</evidence>
<dbReference type="PROSITE" id="PS00630">
    <property type="entry name" value="IMP_2"/>
    <property type="match status" value="1"/>
</dbReference>